<dbReference type="EMBL" id="NKXO01000047">
    <property type="protein sequence ID" value="PKQ66451.1"/>
    <property type="molecule type" value="Genomic_DNA"/>
</dbReference>
<dbReference type="OrthoDB" id="9808622at2"/>
<reference evidence="4 5" key="1">
    <citation type="submission" date="2017-06" db="EMBL/GenBank/DDBJ databases">
        <title>Raineya orbicola gen. nov., sp. nov. a slightly thermophilic bacterium of the phylum Bacteroidetes and the description of Raineyaceae fam. nov.</title>
        <authorList>
            <person name="Albuquerque L."/>
            <person name="Polonia A.R.M."/>
            <person name="Barroso C."/>
            <person name="Froufe H.J.C."/>
            <person name="Lage O."/>
            <person name="Lobo-Da-Cunha A."/>
            <person name="Egas C."/>
            <person name="Da Costa M.S."/>
        </authorList>
    </citation>
    <scope>NUCLEOTIDE SEQUENCE [LARGE SCALE GENOMIC DNA]</scope>
    <source>
        <strain evidence="4 5">SPSPC-11</strain>
    </source>
</reference>
<feature type="compositionally biased region" description="Basic and acidic residues" evidence="2">
    <location>
        <begin position="1"/>
        <end position="17"/>
    </location>
</feature>
<dbReference type="SMART" id="SM00028">
    <property type="entry name" value="TPR"/>
    <property type="match status" value="2"/>
</dbReference>
<dbReference type="Gene3D" id="1.25.40.10">
    <property type="entry name" value="Tetratricopeptide repeat domain"/>
    <property type="match status" value="1"/>
</dbReference>
<accession>A0A2N3I807</accession>
<dbReference type="SUPFAM" id="SSF48452">
    <property type="entry name" value="TPR-like"/>
    <property type="match status" value="1"/>
</dbReference>
<dbReference type="Proteomes" id="UP000233387">
    <property type="component" value="Unassembled WGS sequence"/>
</dbReference>
<evidence type="ECO:0000256" key="1">
    <source>
        <dbReference type="PROSITE-ProRule" id="PRU00339"/>
    </source>
</evidence>
<evidence type="ECO:0000256" key="2">
    <source>
        <dbReference type="SAM" id="MobiDB-lite"/>
    </source>
</evidence>
<keyword evidence="3" id="KW-1133">Transmembrane helix</keyword>
<keyword evidence="1" id="KW-0802">TPR repeat</keyword>
<evidence type="ECO:0000256" key="3">
    <source>
        <dbReference type="SAM" id="Phobius"/>
    </source>
</evidence>
<comment type="caution">
    <text evidence="4">The sequence shown here is derived from an EMBL/GenBank/DDBJ whole genome shotgun (WGS) entry which is preliminary data.</text>
</comment>
<feature type="repeat" description="TPR" evidence="1">
    <location>
        <begin position="159"/>
        <end position="192"/>
    </location>
</feature>
<keyword evidence="5" id="KW-1185">Reference proteome</keyword>
<sequence length="248" mass="28871">MTKIKHFEEKAKKKEQAENPPVEFSEVKENEVSPEIIWHKSEEFLKRNQKIITIALLGVLIILGAYFGWRYYIGEQEKSASAKIFPAEQFFRNDSLNKVLKGEGKKYWSAPKVAQEYPLTQSANLAHFYSGVAYLRGGKFKEAIKELEEFSSSDRIIQARAYCLLGDAYMELNQLDNAISYYRKAANYYTNQFYSPMYLSKLALAYELKNDYKNAIAVYEEIIKEHYNSQERPNAQKYKARLEAMQAK</sequence>
<protein>
    <submittedName>
        <fullName evidence="4">TPR repeat</fullName>
    </submittedName>
</protein>
<evidence type="ECO:0000313" key="4">
    <source>
        <dbReference type="EMBL" id="PKQ66451.1"/>
    </source>
</evidence>
<dbReference type="PROSITE" id="PS50005">
    <property type="entry name" value="TPR"/>
    <property type="match status" value="1"/>
</dbReference>
<keyword evidence="3" id="KW-0812">Transmembrane</keyword>
<dbReference type="AlphaFoldDB" id="A0A2N3I807"/>
<dbReference type="RefSeq" id="WP_101359625.1">
    <property type="nucleotide sequence ID" value="NZ_NKXO01000047.1"/>
</dbReference>
<evidence type="ECO:0000313" key="5">
    <source>
        <dbReference type="Proteomes" id="UP000233387"/>
    </source>
</evidence>
<gene>
    <name evidence="4" type="ORF">Rain11_2362</name>
</gene>
<keyword evidence="3" id="KW-0472">Membrane</keyword>
<organism evidence="4 5">
    <name type="scientific">Raineya orbicola</name>
    <dbReference type="NCBI Taxonomy" id="2016530"/>
    <lineage>
        <taxon>Bacteria</taxon>
        <taxon>Pseudomonadati</taxon>
        <taxon>Bacteroidota</taxon>
        <taxon>Cytophagia</taxon>
        <taxon>Cytophagales</taxon>
        <taxon>Raineyaceae</taxon>
        <taxon>Raineya</taxon>
    </lineage>
</organism>
<feature type="region of interest" description="Disordered" evidence="2">
    <location>
        <begin position="1"/>
        <end position="25"/>
    </location>
</feature>
<name>A0A2N3I807_9BACT</name>
<feature type="transmembrane region" description="Helical" evidence="3">
    <location>
        <begin position="51"/>
        <end position="69"/>
    </location>
</feature>
<dbReference type="InterPro" id="IPR019734">
    <property type="entry name" value="TPR_rpt"/>
</dbReference>
<dbReference type="Pfam" id="PF13174">
    <property type="entry name" value="TPR_6"/>
    <property type="match status" value="1"/>
</dbReference>
<dbReference type="Pfam" id="PF13181">
    <property type="entry name" value="TPR_8"/>
    <property type="match status" value="1"/>
</dbReference>
<proteinExistence type="predicted"/>
<dbReference type="InterPro" id="IPR011990">
    <property type="entry name" value="TPR-like_helical_dom_sf"/>
</dbReference>